<proteinExistence type="predicted"/>
<keyword evidence="9" id="KW-1185">Reference proteome</keyword>
<dbReference type="EMBL" id="BSDZ01000101">
    <property type="protein sequence ID" value="GLI70884.1"/>
    <property type="molecule type" value="Genomic_DNA"/>
</dbReference>
<evidence type="ECO:0000256" key="4">
    <source>
        <dbReference type="ARBA" id="ARBA00022989"/>
    </source>
</evidence>
<evidence type="ECO:0000313" key="9">
    <source>
        <dbReference type="Proteomes" id="UP001165090"/>
    </source>
</evidence>
<protein>
    <recommendedName>
        <fullName evidence="10">Amino acid permease/ SLC12A domain-containing protein</fullName>
    </recommendedName>
</protein>
<evidence type="ECO:0000256" key="1">
    <source>
        <dbReference type="ARBA" id="ARBA00004141"/>
    </source>
</evidence>
<dbReference type="PANTHER" id="PTHR45649:SF26">
    <property type="entry name" value="OS04G0435100 PROTEIN"/>
    <property type="match status" value="1"/>
</dbReference>
<evidence type="ECO:0008006" key="10">
    <source>
        <dbReference type="Google" id="ProtNLM"/>
    </source>
</evidence>
<evidence type="ECO:0000256" key="6">
    <source>
        <dbReference type="SAM" id="MobiDB-lite"/>
    </source>
</evidence>
<feature type="transmembrane region" description="Helical" evidence="7">
    <location>
        <begin position="250"/>
        <end position="272"/>
    </location>
</feature>
<feature type="compositionally biased region" description="Gly residues" evidence="6">
    <location>
        <begin position="806"/>
        <end position="816"/>
    </location>
</feature>
<organism evidence="8 9">
    <name type="scientific">Volvox africanus</name>
    <dbReference type="NCBI Taxonomy" id="51714"/>
    <lineage>
        <taxon>Eukaryota</taxon>
        <taxon>Viridiplantae</taxon>
        <taxon>Chlorophyta</taxon>
        <taxon>core chlorophytes</taxon>
        <taxon>Chlorophyceae</taxon>
        <taxon>CS clade</taxon>
        <taxon>Chlamydomonadales</taxon>
        <taxon>Volvocaceae</taxon>
        <taxon>Volvox</taxon>
    </lineage>
</organism>
<evidence type="ECO:0000256" key="3">
    <source>
        <dbReference type="ARBA" id="ARBA00022692"/>
    </source>
</evidence>
<keyword evidence="4 7" id="KW-1133">Transmembrane helix</keyword>
<reference evidence="8 9" key="1">
    <citation type="journal article" date="2023" name="IScience">
        <title>Expanded male sex-determining region conserved during the evolution of homothallism in the green alga Volvox.</title>
        <authorList>
            <person name="Yamamoto K."/>
            <person name="Matsuzaki R."/>
            <person name="Mahakham W."/>
            <person name="Heman W."/>
            <person name="Sekimoto H."/>
            <person name="Kawachi M."/>
            <person name="Minakuchi Y."/>
            <person name="Toyoda A."/>
            <person name="Nozaki H."/>
        </authorList>
    </citation>
    <scope>NUCLEOTIDE SEQUENCE [LARGE SCALE GENOMIC DNA]</scope>
    <source>
        <strain evidence="8 9">NIES-4468</strain>
    </source>
</reference>
<dbReference type="InterPro" id="IPR002293">
    <property type="entry name" value="AA/rel_permease1"/>
</dbReference>
<feature type="transmembrane region" description="Helical" evidence="7">
    <location>
        <begin position="136"/>
        <end position="161"/>
    </location>
</feature>
<feature type="transmembrane region" description="Helical" evidence="7">
    <location>
        <begin position="293"/>
        <end position="314"/>
    </location>
</feature>
<name>A0ABQ5SMI7_9CHLO</name>
<evidence type="ECO:0000313" key="8">
    <source>
        <dbReference type="EMBL" id="GLI70884.1"/>
    </source>
</evidence>
<feature type="transmembrane region" description="Helical" evidence="7">
    <location>
        <begin position="405"/>
        <end position="425"/>
    </location>
</feature>
<feature type="transmembrane region" description="Helical" evidence="7">
    <location>
        <begin position="55"/>
        <end position="79"/>
    </location>
</feature>
<feature type="region of interest" description="Disordered" evidence="6">
    <location>
        <begin position="991"/>
        <end position="1016"/>
    </location>
</feature>
<feature type="compositionally biased region" description="Low complexity" evidence="6">
    <location>
        <begin position="1006"/>
        <end position="1016"/>
    </location>
</feature>
<keyword evidence="5 7" id="KW-0472">Membrane</keyword>
<keyword evidence="2" id="KW-0813">Transport</keyword>
<dbReference type="Gene3D" id="1.20.1740.10">
    <property type="entry name" value="Amino acid/polyamine transporter I"/>
    <property type="match status" value="1"/>
</dbReference>
<dbReference type="Pfam" id="PF13520">
    <property type="entry name" value="AA_permease_2"/>
    <property type="match status" value="1"/>
</dbReference>
<feature type="transmembrane region" description="Helical" evidence="7">
    <location>
        <begin position="211"/>
        <end position="230"/>
    </location>
</feature>
<comment type="caution">
    <text evidence="8">The sequence shown here is derived from an EMBL/GenBank/DDBJ whole genome shotgun (WGS) entry which is preliminary data.</text>
</comment>
<feature type="transmembrane region" description="Helical" evidence="7">
    <location>
        <begin position="431"/>
        <end position="450"/>
    </location>
</feature>
<evidence type="ECO:0000256" key="5">
    <source>
        <dbReference type="ARBA" id="ARBA00023136"/>
    </source>
</evidence>
<feature type="transmembrane region" description="Helical" evidence="7">
    <location>
        <begin position="181"/>
        <end position="199"/>
    </location>
</feature>
<keyword evidence="3 7" id="KW-0812">Transmembrane</keyword>
<feature type="compositionally biased region" description="Gly residues" evidence="6">
    <location>
        <begin position="991"/>
        <end position="1005"/>
    </location>
</feature>
<dbReference type="Proteomes" id="UP001165090">
    <property type="component" value="Unassembled WGS sequence"/>
</dbReference>
<feature type="region of interest" description="Disordered" evidence="6">
    <location>
        <begin position="806"/>
        <end position="853"/>
    </location>
</feature>
<accession>A0ABQ5SMI7</accession>
<evidence type="ECO:0000256" key="7">
    <source>
        <dbReference type="SAM" id="Phobius"/>
    </source>
</evidence>
<sequence>MNKAAQGISCRRWGATVSRTTFTQTPGRRHRYGNTDTVKLLMLGYRQELAREFTLFNCLGCNLNVLSTFTALAGSYGVGMGFMYGGPVVMTWTWIVVTLLTLSVGLSLAEIASAFPTSGALYYWSYRLAPASVRNLTCFLTAWVLTMGQAALSASATYTFVQLVEALVEQQYGVSLSPGCRLGILLATLVALAALNCGSARMTAFITTIGAFWHLIALFGFCFALLLMAPKRQSVKYIFTSWQPDTSTSGITSPLYNVMMGMLMTVWTFTGYDGAAHVSEETLDAEHTVPTAILLSISGAGIAGFILMTTLIVVKADDSITFDPSGHSNMVLEMLKQMLDKVPSQFRSSGALFSIPVVAAFFCSFQAVANNSRMLYAFARDGGVPLHQWARRVHPRTHAPLGSTAYMVTIAAALSIPMCFNALVLSLVTSFAAIACYSAYVVPVICKLVTGRRNFIPGPFKLPPRLSIANNIVTAVWVCAVLVIFTLPGFFPVVLENCNWSGPMMLGVVLLLVAWYHLPVYGAKGWFRGPRPNLGQFQDVLPSDAVRAARNKPLTDNAPSDQQQQHQQQRLTELTEAMEEEEEEAAASVAAAAAATAAGVAVAADASRGGAVATDLVALAVGRDGNDLLKGEPTNHSRARSCRASSSRSRWDCDAEGGGGASSAAAVIADVMKDECRFGRLRSGNATADLVGPDVSGRRALRYSGSCADGTSGYGIRDGGGGSANGGGGGGGGGENCGEFPLSLSVACGGRIGDTVAVAFSMGDSGGGSGAVLRVPGGAVGCTGMPKPQAPRQDAATETGLGPLGGGGGGSFGGFVSGSNTWRTADQPGSPGTHTRGDEHMRQATTTTATTTTTGWGGFSWNDYARPGLITGSCRSMVVGLGTVSARSSTPGGTTFTLIRQTVQHASSNMAPTDVPPYNRDRRSNPLAYVRAARQRLGWFGGGGRLVRRLSSNSQSGWLAVMPSPSPSLVSVPGFNPLRAELVRAAVGGGGGGGGGDGDGGGGTAAAGEDSSASTGHHLHSFGLAATSTNSLGGLRYHINHYINHSRPHLMSTSRHWDPEQLDRGREHEHMSGPEPQLLALAHQQRRRSGVSSSGGHPSGACAFATAADVRMLAERRAAAAAAAAAATAATATTTSVGGNVLNVCTETCMSPRRSLSRRPTGSAGVMTLLPLPATGASHSVGGTGGSTAAVSSTGVLSLLQLAAGYSSCTSGYEVTGPADSQL</sequence>
<feature type="compositionally biased region" description="Low complexity" evidence="6">
    <location>
        <begin position="844"/>
        <end position="853"/>
    </location>
</feature>
<feature type="region of interest" description="Disordered" evidence="6">
    <location>
        <begin position="552"/>
        <end position="584"/>
    </location>
</feature>
<gene>
    <name evidence="8" type="ORF">VaNZ11_015906</name>
</gene>
<evidence type="ECO:0000256" key="2">
    <source>
        <dbReference type="ARBA" id="ARBA00022448"/>
    </source>
</evidence>
<feature type="transmembrane region" description="Helical" evidence="7">
    <location>
        <begin position="351"/>
        <end position="369"/>
    </location>
</feature>
<dbReference type="PANTHER" id="PTHR45649">
    <property type="entry name" value="AMINO-ACID PERMEASE BAT1"/>
    <property type="match status" value="1"/>
</dbReference>
<feature type="transmembrane region" description="Helical" evidence="7">
    <location>
        <begin position="500"/>
        <end position="518"/>
    </location>
</feature>
<comment type="subcellular location">
    <subcellularLocation>
        <location evidence="1">Membrane</location>
        <topology evidence="1">Multi-pass membrane protein</topology>
    </subcellularLocation>
</comment>
<feature type="transmembrane region" description="Helical" evidence="7">
    <location>
        <begin position="471"/>
        <end position="494"/>
    </location>
</feature>
<feature type="transmembrane region" description="Helical" evidence="7">
    <location>
        <begin position="91"/>
        <end position="124"/>
    </location>
</feature>